<keyword evidence="3" id="KW-1185">Reference proteome</keyword>
<protein>
    <submittedName>
        <fullName evidence="2">Uncharacterized protein</fullName>
    </submittedName>
</protein>
<name>A0ABQ9X4Z8_9EUKA</name>
<evidence type="ECO:0000256" key="1">
    <source>
        <dbReference type="SAM" id="MobiDB-lite"/>
    </source>
</evidence>
<feature type="compositionally biased region" description="Acidic residues" evidence="1">
    <location>
        <begin position="268"/>
        <end position="290"/>
    </location>
</feature>
<gene>
    <name evidence="2" type="ORF">BLNAU_18213</name>
</gene>
<evidence type="ECO:0000313" key="3">
    <source>
        <dbReference type="Proteomes" id="UP001281761"/>
    </source>
</evidence>
<accession>A0ABQ9X4Z8</accession>
<feature type="region of interest" description="Disordered" evidence="1">
    <location>
        <begin position="230"/>
        <end position="290"/>
    </location>
</feature>
<organism evidence="2 3">
    <name type="scientific">Blattamonas nauphoetae</name>
    <dbReference type="NCBI Taxonomy" id="2049346"/>
    <lineage>
        <taxon>Eukaryota</taxon>
        <taxon>Metamonada</taxon>
        <taxon>Preaxostyla</taxon>
        <taxon>Oxymonadida</taxon>
        <taxon>Blattamonas</taxon>
    </lineage>
</organism>
<feature type="compositionally biased region" description="Basic and acidic residues" evidence="1">
    <location>
        <begin position="242"/>
        <end position="260"/>
    </location>
</feature>
<sequence>MLCRNTRLVYYRSDETILAQAAEFMISVDPYINEPEQYTESYEGAYLASEVQSSARYQLEKDSKRFSTYIDEWNKSRNNPDTIWQGVLTAMLKCLTSSWAISDHCCRKLWKNIKPHWATFVIEFKPFPMKSKSYQGISSREQCLHWILVKFHKAATTLLEQSIAHKLLAHIDRTESDRFLFSDLKILFVCLRMRRVRAQLIPLMVFPDEYRPKVKDIFKEFSSNRMNQYEDALSSDAEEPIDVEKTAEKRAISGQYKEESSSEPADSNVEDENNEEEEDENEEEEEDSGW</sequence>
<proteinExistence type="predicted"/>
<evidence type="ECO:0000313" key="2">
    <source>
        <dbReference type="EMBL" id="KAK2946835.1"/>
    </source>
</evidence>
<dbReference type="EMBL" id="JARBJD010000217">
    <property type="protein sequence ID" value="KAK2946835.1"/>
    <property type="molecule type" value="Genomic_DNA"/>
</dbReference>
<dbReference type="Proteomes" id="UP001281761">
    <property type="component" value="Unassembled WGS sequence"/>
</dbReference>
<reference evidence="2 3" key="1">
    <citation type="journal article" date="2022" name="bioRxiv">
        <title>Genomics of Preaxostyla Flagellates Illuminates Evolutionary Transitions and the Path Towards Mitochondrial Loss.</title>
        <authorList>
            <person name="Novak L.V.F."/>
            <person name="Treitli S.C."/>
            <person name="Pyrih J."/>
            <person name="Halakuc P."/>
            <person name="Pipaliya S.V."/>
            <person name="Vacek V."/>
            <person name="Brzon O."/>
            <person name="Soukal P."/>
            <person name="Eme L."/>
            <person name="Dacks J.B."/>
            <person name="Karnkowska A."/>
            <person name="Elias M."/>
            <person name="Hampl V."/>
        </authorList>
    </citation>
    <scope>NUCLEOTIDE SEQUENCE [LARGE SCALE GENOMIC DNA]</scope>
    <source>
        <strain evidence="2">NAU3</strain>
        <tissue evidence="2">Gut</tissue>
    </source>
</reference>
<comment type="caution">
    <text evidence="2">The sequence shown here is derived from an EMBL/GenBank/DDBJ whole genome shotgun (WGS) entry which is preliminary data.</text>
</comment>